<dbReference type="Proteomes" id="UP001180616">
    <property type="component" value="Chromosome"/>
</dbReference>
<keyword evidence="4" id="KW-1185">Reference proteome</keyword>
<gene>
    <name evidence="3" type="ORF">KPS_002391</name>
</gene>
<feature type="domain" description="HTH cro/C1-type" evidence="2">
    <location>
        <begin position="1"/>
        <end position="40"/>
    </location>
</feature>
<dbReference type="InterPro" id="IPR010982">
    <property type="entry name" value="Lambda_DNA-bd_dom_sf"/>
</dbReference>
<feature type="region of interest" description="Disordered" evidence="1">
    <location>
        <begin position="1"/>
        <end position="20"/>
    </location>
</feature>
<dbReference type="PROSITE" id="PS50943">
    <property type="entry name" value="HTH_CROC1"/>
    <property type="match status" value="1"/>
</dbReference>
<feature type="compositionally biased region" description="Polar residues" evidence="1">
    <location>
        <begin position="10"/>
        <end position="20"/>
    </location>
</feature>
<dbReference type="InterPro" id="IPR001387">
    <property type="entry name" value="Cro/C1-type_HTH"/>
</dbReference>
<evidence type="ECO:0000313" key="3">
    <source>
        <dbReference type="EMBL" id="WMW64379.1"/>
    </source>
</evidence>
<dbReference type="RefSeq" id="WP_309540472.1">
    <property type="nucleotide sequence ID" value="NZ_CP133659.1"/>
</dbReference>
<reference evidence="3" key="1">
    <citation type="submission" date="2023-09" db="EMBL/GenBank/DDBJ databases">
        <authorList>
            <consortium name="CW5 consortium"/>
            <person name="Lu C.-W."/>
        </authorList>
    </citation>
    <scope>NUCLEOTIDE SEQUENCE</scope>
    <source>
        <strain evidence="3">KPS</strain>
    </source>
</reference>
<protein>
    <recommendedName>
        <fullName evidence="2">HTH cro/C1-type domain-containing protein</fullName>
    </recommendedName>
</protein>
<evidence type="ECO:0000313" key="4">
    <source>
        <dbReference type="Proteomes" id="UP001180616"/>
    </source>
</evidence>
<dbReference type="EMBL" id="CP133659">
    <property type="protein sequence ID" value="WMW64379.1"/>
    <property type="molecule type" value="Genomic_DNA"/>
</dbReference>
<evidence type="ECO:0000259" key="2">
    <source>
        <dbReference type="PROSITE" id="PS50943"/>
    </source>
</evidence>
<dbReference type="Gene3D" id="1.10.260.40">
    <property type="entry name" value="lambda repressor-like DNA-binding domains"/>
    <property type="match status" value="1"/>
</dbReference>
<evidence type="ECO:0000256" key="1">
    <source>
        <dbReference type="SAM" id="MobiDB-lite"/>
    </source>
</evidence>
<organism evidence="3 4">
    <name type="scientific">Nitratidesulfovibrio liaohensis</name>
    <dbReference type="NCBI Taxonomy" id="2604158"/>
    <lineage>
        <taxon>Bacteria</taxon>
        <taxon>Pseudomonadati</taxon>
        <taxon>Thermodesulfobacteriota</taxon>
        <taxon>Desulfovibrionia</taxon>
        <taxon>Desulfovibrionales</taxon>
        <taxon>Desulfovibrionaceae</taxon>
        <taxon>Nitratidesulfovibrio</taxon>
    </lineage>
</organism>
<accession>A0ABY9R0U2</accession>
<sequence length="190" mass="20573">MARYLGASPGQAQAWKTGQRPSADALEAMVRKLGLSPRWLLTGEGDPVEDAAAPAQEVQAQRRHGSTPLDATVRRRLSRNIPAHAAGTVAATAFPGQDRDSGRALVRAIADGRMAATVGEFYALCVALDLKPEAELEAAVRETVITGNAYPVDQRRDPFEVEEVPTDVVQVCPILHERDHDAPPPARRRR</sequence>
<name>A0ABY9R0U2_9BACT</name>
<proteinExistence type="predicted"/>